<dbReference type="AlphaFoldDB" id="A0A371FVZ6"/>
<feature type="non-terminal residue" evidence="1">
    <location>
        <position position="1"/>
    </location>
</feature>
<evidence type="ECO:0000313" key="2">
    <source>
        <dbReference type="Proteomes" id="UP000257109"/>
    </source>
</evidence>
<dbReference type="EMBL" id="QJKJ01007639">
    <property type="protein sequence ID" value="RDX82442.1"/>
    <property type="molecule type" value="Genomic_DNA"/>
</dbReference>
<organism evidence="1 2">
    <name type="scientific">Mucuna pruriens</name>
    <name type="common">Velvet bean</name>
    <name type="synonym">Dolichos pruriens</name>
    <dbReference type="NCBI Taxonomy" id="157652"/>
    <lineage>
        <taxon>Eukaryota</taxon>
        <taxon>Viridiplantae</taxon>
        <taxon>Streptophyta</taxon>
        <taxon>Embryophyta</taxon>
        <taxon>Tracheophyta</taxon>
        <taxon>Spermatophyta</taxon>
        <taxon>Magnoliopsida</taxon>
        <taxon>eudicotyledons</taxon>
        <taxon>Gunneridae</taxon>
        <taxon>Pentapetalae</taxon>
        <taxon>rosids</taxon>
        <taxon>fabids</taxon>
        <taxon>Fabales</taxon>
        <taxon>Fabaceae</taxon>
        <taxon>Papilionoideae</taxon>
        <taxon>50 kb inversion clade</taxon>
        <taxon>NPAAA clade</taxon>
        <taxon>indigoferoid/millettioid clade</taxon>
        <taxon>Phaseoleae</taxon>
        <taxon>Mucuna</taxon>
    </lineage>
</organism>
<sequence>MHIYYCVPQRWWVGGGTLSEKLLLRFHDGLKGLERLKYTIAAAAVIASVDLELSFTVKKDITHIQSLCVEIDRL</sequence>
<dbReference type="Proteomes" id="UP000257109">
    <property type="component" value="Unassembled WGS sequence"/>
</dbReference>
<dbReference type="OrthoDB" id="158360at2759"/>
<proteinExistence type="predicted"/>
<reference evidence="1" key="1">
    <citation type="submission" date="2018-05" db="EMBL/GenBank/DDBJ databases">
        <title>Draft genome of Mucuna pruriens seed.</title>
        <authorList>
            <person name="Nnadi N.E."/>
            <person name="Vos R."/>
            <person name="Hasami M.H."/>
            <person name="Devisetty U.K."/>
            <person name="Aguiy J.C."/>
        </authorList>
    </citation>
    <scope>NUCLEOTIDE SEQUENCE [LARGE SCALE GENOMIC DNA]</scope>
    <source>
        <strain evidence="1">JCA_2017</strain>
    </source>
</reference>
<gene>
    <name evidence="1" type="ORF">CR513_36766</name>
</gene>
<keyword evidence="2" id="KW-1185">Reference proteome</keyword>
<evidence type="ECO:0000313" key="1">
    <source>
        <dbReference type="EMBL" id="RDX82442.1"/>
    </source>
</evidence>
<protein>
    <submittedName>
        <fullName evidence="1">Uncharacterized protein</fullName>
    </submittedName>
</protein>
<comment type="caution">
    <text evidence="1">The sequence shown here is derived from an EMBL/GenBank/DDBJ whole genome shotgun (WGS) entry which is preliminary data.</text>
</comment>
<name>A0A371FVZ6_MUCPR</name>
<dbReference type="STRING" id="157652.A0A371FVZ6"/>
<accession>A0A371FVZ6</accession>